<comment type="caution">
    <text evidence="2">The sequence shown here is derived from an EMBL/GenBank/DDBJ whole genome shotgun (WGS) entry which is preliminary data.</text>
</comment>
<dbReference type="OrthoDB" id="624512at2"/>
<gene>
    <name evidence="2" type="ORF">EDB95_5085</name>
</gene>
<dbReference type="Gene3D" id="2.30.180.10">
    <property type="entry name" value="FAS1 domain"/>
    <property type="match status" value="2"/>
</dbReference>
<dbReference type="EMBL" id="SODV01000002">
    <property type="protein sequence ID" value="TDW97239.1"/>
    <property type="molecule type" value="Genomic_DNA"/>
</dbReference>
<evidence type="ECO:0000313" key="2">
    <source>
        <dbReference type="EMBL" id="TDW97239.1"/>
    </source>
</evidence>
<feature type="domain" description="FAS1" evidence="1">
    <location>
        <begin position="33"/>
        <end position="160"/>
    </location>
</feature>
<dbReference type="SMART" id="SM00554">
    <property type="entry name" value="FAS1"/>
    <property type="match status" value="1"/>
</dbReference>
<dbReference type="InterPro" id="IPR000782">
    <property type="entry name" value="FAS1_domain"/>
</dbReference>
<dbReference type="PROSITE" id="PS51257">
    <property type="entry name" value="PROKAR_LIPOPROTEIN"/>
    <property type="match status" value="1"/>
</dbReference>
<dbReference type="PANTHER" id="PTHR10900:SF77">
    <property type="entry name" value="FI19380P1"/>
    <property type="match status" value="1"/>
</dbReference>
<evidence type="ECO:0000313" key="3">
    <source>
        <dbReference type="Proteomes" id="UP000294498"/>
    </source>
</evidence>
<reference evidence="2 3" key="1">
    <citation type="submission" date="2019-03" db="EMBL/GenBank/DDBJ databases">
        <title>Genomic Encyclopedia of Type Strains, Phase IV (KMG-IV): sequencing the most valuable type-strain genomes for metagenomic binning, comparative biology and taxonomic classification.</title>
        <authorList>
            <person name="Goeker M."/>
        </authorList>
    </citation>
    <scope>NUCLEOTIDE SEQUENCE [LARGE SCALE GENOMIC DNA]</scope>
    <source>
        <strain evidence="2 3">DSM 100059</strain>
    </source>
</reference>
<feature type="domain" description="FAS1" evidence="1">
    <location>
        <begin position="185"/>
        <end position="410"/>
    </location>
</feature>
<evidence type="ECO:0000259" key="1">
    <source>
        <dbReference type="PROSITE" id="PS50213"/>
    </source>
</evidence>
<accession>A0A4R8DHN8</accession>
<dbReference type="Pfam" id="PF02469">
    <property type="entry name" value="Fasciclin"/>
    <property type="match status" value="1"/>
</dbReference>
<protein>
    <submittedName>
        <fullName evidence="2">Putative surface protein with fasciclin (FAS1) repeats</fullName>
    </submittedName>
</protein>
<dbReference type="RefSeq" id="WP_133999121.1">
    <property type="nucleotide sequence ID" value="NZ_SODV01000002.1"/>
</dbReference>
<name>A0A4R8DHN8_9BACT</name>
<dbReference type="InterPro" id="IPR050904">
    <property type="entry name" value="Adhesion/Biosynth-related"/>
</dbReference>
<sequence length="414" mass="45248">MNRYILLSCLLLGVACRKATDYLIQPSHQMHNSAGNLVQVLDSSDCHLFDQAFHRVGLDTTLKTNGGYTIFAPSDSAMTAAGLTSQAIAALPIDSLAQIVRYHVVAGAYSDAALTSAEVSVQAASLRADISLDTLLGDVVYQQNLYIKENGVVYINGEAAGNGMPAVAAFNGYLFTLRKVLAAPRQSLWQIISSDPRLSLYCAALRIDDSLYNAYEKTSPSYPYFNVHYSDSLFFATVNIANPSNSYPENPNLPTVFAPTDSAFRAAGFNSVDDIRQYALSAPIGTGGPTPNNYTQLVDIPMDSILYAHVIYNANNASPAGYLALYNDLQFSPLVNHGLQNTNSFQILESNFYLFYYQPYPLVFSVQNGVPYIQWNPAISPVPLSPDTDPTHPKHFMARNGALYIIDQLFTSPN</sequence>
<organism evidence="2 3">
    <name type="scientific">Dinghuibacter silviterrae</name>
    <dbReference type="NCBI Taxonomy" id="1539049"/>
    <lineage>
        <taxon>Bacteria</taxon>
        <taxon>Pseudomonadati</taxon>
        <taxon>Bacteroidota</taxon>
        <taxon>Chitinophagia</taxon>
        <taxon>Chitinophagales</taxon>
        <taxon>Chitinophagaceae</taxon>
        <taxon>Dinghuibacter</taxon>
    </lineage>
</organism>
<dbReference type="PANTHER" id="PTHR10900">
    <property type="entry name" value="PERIOSTIN-RELATED"/>
    <property type="match status" value="1"/>
</dbReference>
<dbReference type="Proteomes" id="UP000294498">
    <property type="component" value="Unassembled WGS sequence"/>
</dbReference>
<dbReference type="AlphaFoldDB" id="A0A4R8DHN8"/>
<keyword evidence="3" id="KW-1185">Reference proteome</keyword>
<dbReference type="InterPro" id="IPR036378">
    <property type="entry name" value="FAS1_dom_sf"/>
</dbReference>
<dbReference type="PROSITE" id="PS50213">
    <property type="entry name" value="FAS1"/>
    <property type="match status" value="2"/>
</dbReference>
<dbReference type="SUPFAM" id="SSF82153">
    <property type="entry name" value="FAS1 domain"/>
    <property type="match status" value="2"/>
</dbReference>
<proteinExistence type="predicted"/>